<name>L1M7C9_9PSED</name>
<dbReference type="AlphaFoldDB" id="L1M7C9"/>
<protein>
    <submittedName>
        <fullName evidence="1">NYN domain-containing protein</fullName>
    </submittedName>
</protein>
<dbReference type="EMBL" id="AMWJ02000001">
    <property type="protein sequence ID" value="NNJ15520.1"/>
    <property type="molecule type" value="Genomic_DNA"/>
</dbReference>
<dbReference type="eggNOG" id="COG1432">
    <property type="taxonomic scope" value="Bacteria"/>
</dbReference>
<sequence length="195" mass="21143">MTKKKKSAALTPSVRAGNAAAHGELANESVHVFVDDQNLFWGLLNAGKSRGYRIDFGRLLLAAAKDANGKTRYVKSAYIAGVIPDDDSFWTVAEKQGFKVMRGYLSGSPGSQRSKQDDAYLVTEITSTLYEQEGPSTIVLVAGDADYVPPLIKAGQKGWRTEVAFIDRGLSSALDAVAHEFRTMNSSSIELLPKK</sequence>
<accession>L1M7C9</accession>
<evidence type="ECO:0000313" key="2">
    <source>
        <dbReference type="Proteomes" id="UP000010448"/>
    </source>
</evidence>
<reference evidence="1 2" key="1">
    <citation type="journal article" date="2013" name="Genome Announc.">
        <title>Genome Sequence of Naphthalene-Degrading Soil Bacterium Pseudomonas putida CSV86.</title>
        <authorList>
            <person name="Phale P.S."/>
            <person name="Paliwal V."/>
            <person name="Raju S.C."/>
            <person name="Modak A."/>
            <person name="Purohit H.J."/>
        </authorList>
    </citation>
    <scope>NUCLEOTIDE SEQUENCE [LARGE SCALE GENOMIC DNA]</scope>
    <source>
        <strain evidence="1 2">CSV86</strain>
    </source>
</reference>
<dbReference type="InterPro" id="IPR021139">
    <property type="entry name" value="NYN"/>
</dbReference>
<organism evidence="1 2">
    <name type="scientific">Pseudomonas bharatica CSV86</name>
    <dbReference type="NCBI Taxonomy" id="1005395"/>
    <lineage>
        <taxon>Bacteria</taxon>
        <taxon>Pseudomonadati</taxon>
        <taxon>Pseudomonadota</taxon>
        <taxon>Gammaproteobacteria</taxon>
        <taxon>Pseudomonadales</taxon>
        <taxon>Pseudomonadaceae</taxon>
        <taxon>Pseudomonas</taxon>
        <taxon>Pseudomonas bharatica</taxon>
    </lineage>
</organism>
<dbReference type="Proteomes" id="UP000010448">
    <property type="component" value="Unassembled WGS sequence"/>
</dbReference>
<gene>
    <name evidence="1" type="ORF">CSV86_009875</name>
</gene>
<keyword evidence="2" id="KW-1185">Reference proteome</keyword>
<dbReference type="GO" id="GO:0004540">
    <property type="term" value="F:RNA nuclease activity"/>
    <property type="evidence" value="ECO:0007669"/>
    <property type="project" value="InterPro"/>
</dbReference>
<dbReference type="Pfam" id="PF01936">
    <property type="entry name" value="NYN"/>
    <property type="match status" value="1"/>
</dbReference>
<dbReference type="Gene3D" id="3.40.50.1010">
    <property type="entry name" value="5'-nuclease"/>
    <property type="match status" value="1"/>
</dbReference>
<proteinExistence type="predicted"/>
<dbReference type="OrthoDB" id="9794137at2"/>
<evidence type="ECO:0000313" key="1">
    <source>
        <dbReference type="EMBL" id="NNJ15520.1"/>
    </source>
</evidence>
<dbReference type="RefSeq" id="WP_009394844.1">
    <property type="nucleotide sequence ID" value="NZ_AMWJ02000001.1"/>
</dbReference>
<comment type="caution">
    <text evidence="1">The sequence shown here is derived from an EMBL/GenBank/DDBJ whole genome shotgun (WGS) entry which is preliminary data.</text>
</comment>